<evidence type="ECO:0000313" key="2">
    <source>
        <dbReference type="EMBL" id="OGG69266.1"/>
    </source>
</evidence>
<comment type="caution">
    <text evidence="2">The sequence shown here is derived from an EMBL/GenBank/DDBJ whole genome shotgun (WGS) entry which is preliminary data.</text>
</comment>
<organism evidence="2 3">
    <name type="scientific">Candidatus Kaiserbacteria bacterium RIFCSPHIGHO2_02_FULL_55_25</name>
    <dbReference type="NCBI Taxonomy" id="1798498"/>
    <lineage>
        <taxon>Bacteria</taxon>
        <taxon>Candidatus Kaiseribacteriota</taxon>
    </lineage>
</organism>
<name>A0A1F6E6J9_9BACT</name>
<keyword evidence="1" id="KW-0812">Transmembrane</keyword>
<evidence type="ECO:0000313" key="3">
    <source>
        <dbReference type="Proteomes" id="UP000176914"/>
    </source>
</evidence>
<accession>A0A1F6E6J9</accession>
<keyword evidence="1" id="KW-0472">Membrane</keyword>
<dbReference type="EMBL" id="MFLL01000015">
    <property type="protein sequence ID" value="OGG69266.1"/>
    <property type="molecule type" value="Genomic_DNA"/>
</dbReference>
<keyword evidence="1" id="KW-1133">Transmembrane helix</keyword>
<gene>
    <name evidence="2" type="ORF">A3C20_03170</name>
</gene>
<sequence>MYIRTPCSHTRGVTTLLVIGFMGVFTLILATITSSALEQARYGRALLGREQALHVAEAGLEYYRWFLAHNPGNLTNGTGGAGPYSYTVSDPEGGTMGTASLTVTGNTQCGALQYVDITSRGISNQNPGFPRTISARHMQHNVAEYAALSNTNVWYGSSSSNVGPYFSNGGIREDGTNNSTVTSALSTFSCDSSMGCSPTQTKNGVFGAGPGSALWKYPAASIDFSGMATNFSTLRGYAQASGKYLQDVTVSANHDSMGYRIVLKSDGTYDVYKVTGTTWVYGYRANGDCASGGGWCSDYDIINTGGETYVGNYPVSSTCGLIYVEGTLWLEGTLRGKLTIVAADPGSYAPDILLNGNITYATTDGTTGLTAVAEHSIRIPLKSPDSMNIRGIFVAQSGYFGRDYYLAGYTSGNDSYIVRTLLSLIGTLVSSQRPVVCWSSGGGTCDSGYNNRSYSYDRVLAFSPPPFTPVTSSDYHYALWNEQ</sequence>
<dbReference type="Proteomes" id="UP000176914">
    <property type="component" value="Unassembled WGS sequence"/>
</dbReference>
<evidence type="ECO:0000256" key="1">
    <source>
        <dbReference type="SAM" id="Phobius"/>
    </source>
</evidence>
<reference evidence="2 3" key="1">
    <citation type="journal article" date="2016" name="Nat. Commun.">
        <title>Thousands of microbial genomes shed light on interconnected biogeochemical processes in an aquifer system.</title>
        <authorList>
            <person name="Anantharaman K."/>
            <person name="Brown C.T."/>
            <person name="Hug L.A."/>
            <person name="Sharon I."/>
            <person name="Castelle C.J."/>
            <person name="Probst A.J."/>
            <person name="Thomas B.C."/>
            <person name="Singh A."/>
            <person name="Wilkins M.J."/>
            <person name="Karaoz U."/>
            <person name="Brodie E.L."/>
            <person name="Williams K.H."/>
            <person name="Hubbard S.S."/>
            <person name="Banfield J.F."/>
        </authorList>
    </citation>
    <scope>NUCLEOTIDE SEQUENCE [LARGE SCALE GENOMIC DNA]</scope>
</reference>
<dbReference type="AlphaFoldDB" id="A0A1F6E6J9"/>
<proteinExistence type="predicted"/>
<protein>
    <recommendedName>
        <fullName evidence="4">Type 4 fimbrial biogenesis protein PilX N-terminal domain-containing protein</fullName>
    </recommendedName>
</protein>
<feature type="transmembrane region" description="Helical" evidence="1">
    <location>
        <begin position="12"/>
        <end position="32"/>
    </location>
</feature>
<evidence type="ECO:0008006" key="4">
    <source>
        <dbReference type="Google" id="ProtNLM"/>
    </source>
</evidence>